<dbReference type="RefSeq" id="WP_338098406.1">
    <property type="nucleotide sequence ID" value="NZ_CP131061.1"/>
</dbReference>
<organism evidence="1 2">
    <name type="scientific">Methanolapillus ohkumae</name>
    <dbReference type="NCBI Taxonomy" id="3028298"/>
    <lineage>
        <taxon>Archaea</taxon>
        <taxon>Methanobacteriati</taxon>
        <taxon>Methanobacteriota</taxon>
        <taxon>Stenosarchaea group</taxon>
        <taxon>Methanomicrobia</taxon>
        <taxon>Methanosarcinales</taxon>
        <taxon>Methanosarcinaceae</taxon>
        <taxon>Methanolapillus</taxon>
    </lineage>
</organism>
<proteinExistence type="predicted"/>
<gene>
    <name evidence="1" type="ORF">MsAm2_06880</name>
</gene>
<evidence type="ECO:0000313" key="1">
    <source>
        <dbReference type="EMBL" id="WNY26905.1"/>
    </source>
</evidence>
<sequence>MNSKTKKIFLAISVSVLIVMALSLIAVGNMLSYDGYDKMSEAEQEEYDFQIFKETMSEIYHQDVNREDYQRIRAGTLEMEKAFESDMEKYGKASTEYGIAYSDYIFVGRVVSHNGNYQAQENEVPNPYNLFNIEIIEQLKGSTLEDKIELKQIGGYYTKEYLMNENNNVSLDLLEKYEQGYYGFLVPEDSLIEVGEVYLFVTVAQLDGRCTIGYPDGRIHFENFDEKGLESFYEVSLYKDLIKSDIKNFERIRLPANEEIKM</sequence>
<name>A0AA96V6T0_9EURY</name>
<keyword evidence="2" id="KW-1185">Reference proteome</keyword>
<reference evidence="1 2" key="1">
    <citation type="submission" date="2023-07" db="EMBL/GenBank/DDBJ databases">
        <title>Closed genome sequence of Methanosarcinaceae archaeon Am2.</title>
        <authorList>
            <person name="Poehlein A."/>
            <person name="Protasov E."/>
            <person name="Platt K."/>
            <person name="Reeh H."/>
            <person name="Daniel R."/>
            <person name="Brune A."/>
        </authorList>
    </citation>
    <scope>NUCLEOTIDE SEQUENCE [LARGE SCALE GENOMIC DNA]</scope>
    <source>
        <strain evidence="1 2">Am2</strain>
    </source>
</reference>
<accession>A0AA96V6T0</accession>
<dbReference type="AlphaFoldDB" id="A0AA96V6T0"/>
<evidence type="ECO:0000313" key="2">
    <source>
        <dbReference type="Proteomes" id="UP001304970"/>
    </source>
</evidence>
<dbReference type="GeneID" id="89228094"/>
<protein>
    <submittedName>
        <fullName evidence="1">Uncharacterized protein</fullName>
    </submittedName>
</protein>
<dbReference type="Proteomes" id="UP001304970">
    <property type="component" value="Chromosome"/>
</dbReference>
<dbReference type="EMBL" id="CP131061">
    <property type="protein sequence ID" value="WNY26905.1"/>
    <property type="molecule type" value="Genomic_DNA"/>
</dbReference>